<protein>
    <submittedName>
        <fullName evidence="6">Tyrosine-protein phosphatase Lar</fullName>
    </submittedName>
</protein>
<dbReference type="SUPFAM" id="SSF49265">
    <property type="entry name" value="Fibronectin type III"/>
    <property type="match status" value="1"/>
</dbReference>
<evidence type="ECO:0000259" key="5">
    <source>
        <dbReference type="PROSITE" id="PS50853"/>
    </source>
</evidence>
<dbReference type="GO" id="GO:0004725">
    <property type="term" value="F:protein tyrosine phosphatase activity"/>
    <property type="evidence" value="ECO:0007669"/>
    <property type="project" value="InterPro"/>
</dbReference>
<dbReference type="PROSITE" id="PS50055">
    <property type="entry name" value="TYR_PHOSPHATASE_PTP"/>
    <property type="match status" value="1"/>
</dbReference>
<accession>W6UD49</accession>
<dbReference type="KEGG" id="egl:EGR_08909"/>
<dbReference type="InterPro" id="IPR003961">
    <property type="entry name" value="FN3_dom"/>
</dbReference>
<dbReference type="Pfam" id="PF00102">
    <property type="entry name" value="Y_phosphatase"/>
    <property type="match status" value="1"/>
</dbReference>
<dbReference type="RefSeq" id="XP_024347443.1">
    <property type="nucleotide sequence ID" value="XM_024498158.1"/>
</dbReference>
<keyword evidence="1" id="KW-0378">Hydrolase</keyword>
<name>W6UD49_ECHGR</name>
<dbReference type="OrthoDB" id="6283917at2759"/>
<dbReference type="InterPro" id="IPR000242">
    <property type="entry name" value="PTP_cat"/>
</dbReference>
<dbReference type="SUPFAM" id="SSF52799">
    <property type="entry name" value="(Phosphotyrosine protein) phosphatases II"/>
    <property type="match status" value="1"/>
</dbReference>
<keyword evidence="2" id="KW-0812">Transmembrane</keyword>
<keyword evidence="1" id="KW-0904">Protein phosphatase</keyword>
<dbReference type="GeneID" id="36344624"/>
<feature type="domain" description="Tyrosine-protein phosphatase" evidence="4">
    <location>
        <begin position="407"/>
        <end position="660"/>
    </location>
</feature>
<evidence type="ECO:0000259" key="4">
    <source>
        <dbReference type="PROSITE" id="PS50055"/>
    </source>
</evidence>
<dbReference type="Gene3D" id="2.60.40.10">
    <property type="entry name" value="Immunoglobulins"/>
    <property type="match status" value="2"/>
</dbReference>
<evidence type="ECO:0000313" key="6">
    <source>
        <dbReference type="EMBL" id="EUB56247.1"/>
    </source>
</evidence>
<dbReference type="CDD" id="cd00063">
    <property type="entry name" value="FN3"/>
    <property type="match status" value="1"/>
</dbReference>
<dbReference type="SMART" id="SM00060">
    <property type="entry name" value="FN3"/>
    <property type="match status" value="2"/>
</dbReference>
<dbReference type="InterPro" id="IPR029021">
    <property type="entry name" value="Prot-tyrosine_phosphatase-like"/>
</dbReference>
<dbReference type="PROSITE" id="PS50853">
    <property type="entry name" value="FN3"/>
    <property type="match status" value="2"/>
</dbReference>
<feature type="domain" description="Fibronectin type-III" evidence="5">
    <location>
        <begin position="191"/>
        <end position="287"/>
    </location>
</feature>
<evidence type="ECO:0000313" key="7">
    <source>
        <dbReference type="Proteomes" id="UP000019149"/>
    </source>
</evidence>
<keyword evidence="7" id="KW-1185">Reference proteome</keyword>
<dbReference type="PRINTS" id="PR00700">
    <property type="entry name" value="PRTYPHPHTASE"/>
</dbReference>
<feature type="signal peptide" evidence="3">
    <location>
        <begin position="1"/>
        <end position="18"/>
    </location>
</feature>
<keyword evidence="3" id="KW-0732">Signal</keyword>
<keyword evidence="2" id="KW-1133">Transmembrane helix</keyword>
<gene>
    <name evidence="6" type="ORF">EGR_08909</name>
</gene>
<dbReference type="Gene3D" id="3.90.190.10">
    <property type="entry name" value="Protein tyrosine phosphatase superfamily"/>
    <property type="match status" value="1"/>
</dbReference>
<dbReference type="Proteomes" id="UP000019149">
    <property type="component" value="Unassembled WGS sequence"/>
</dbReference>
<dbReference type="InterPro" id="IPR013783">
    <property type="entry name" value="Ig-like_fold"/>
</dbReference>
<proteinExistence type="predicted"/>
<evidence type="ECO:0000256" key="3">
    <source>
        <dbReference type="SAM" id="SignalP"/>
    </source>
</evidence>
<dbReference type="CTD" id="36344624"/>
<dbReference type="InterPro" id="IPR003595">
    <property type="entry name" value="Tyr_Pase_cat"/>
</dbReference>
<dbReference type="STRING" id="6210.W6UD49"/>
<dbReference type="SMART" id="SM00404">
    <property type="entry name" value="PTPc_motif"/>
    <property type="match status" value="1"/>
</dbReference>
<feature type="domain" description="Fibronectin type-III" evidence="5">
    <location>
        <begin position="99"/>
        <end position="187"/>
    </location>
</feature>
<sequence length="660" mass="73038">MVLLFVPFEAFLVTAYVAQCVGCAARTRGDVKSHTFAFSDLNVVCGAPMYGKYGARFQNVLSTLVKEEDPLTITTAEVAKNLTGESLHVMDMPGRSHSVPDQPLMVAISATALVMQWSVSIASNAQFLVELYSDADLIESHLLSPSMRQYTFQDLRPFTMYSADLTVCTDAKCGAPSAMAFAATWPGTPSAPLRVEARPRTYNSLEVTWNPPASPNGQIEGYVAVTAQPYRECYSDNLQYRRCYINDLPANITVEVYVVACNLPNAQGQGGGCGSPSNMTVAKMWNGGLDEELMVVLAANSFTGVGTEAESTKSISLYLPLSLISVSGTGPLNNISLVVQLAHYYEGPESPLLLLYDSYPYDDGVFHKHPILGTYRSHEVHEGWEVLVTGNEDNMHMESLCDSLFLLGDGTGFPRSSHYFNGPLQSNTEYALRLYSPLGYATTRPVVIQTADVPVYTSMMVGIPIGVVVLFTVVFTLYKRLQMKWIQSQIPMESGEYRYVKFSISYIYPKELQQTRIISPLDLEDFNAYVFCLLSGPDHNLNIQYRPWPLIQLHFTGWPRHGVPRVDIFYNFVVKCLKYLDNFAVGSDYGPPTVHSRPDDGRAGTLVCAAVLLSRLRSNSQKVDVFGTVLALSKFRPGIITSKYCIDFENLLPGSEDEDE</sequence>
<dbReference type="AlphaFoldDB" id="W6UD49"/>
<comment type="caution">
    <text evidence="6">The sequence shown here is derived from an EMBL/GenBank/DDBJ whole genome shotgun (WGS) entry which is preliminary data.</text>
</comment>
<reference evidence="6 7" key="1">
    <citation type="journal article" date="2013" name="Nat. Genet.">
        <title>The genome of the hydatid tapeworm Echinococcus granulosus.</title>
        <authorList>
            <person name="Zheng H."/>
            <person name="Zhang W."/>
            <person name="Zhang L."/>
            <person name="Zhang Z."/>
            <person name="Li J."/>
            <person name="Lu G."/>
            <person name="Zhu Y."/>
            <person name="Wang Y."/>
            <person name="Huang Y."/>
            <person name="Liu J."/>
            <person name="Kang H."/>
            <person name="Chen J."/>
            <person name="Wang L."/>
            <person name="Chen A."/>
            <person name="Yu S."/>
            <person name="Gao Z."/>
            <person name="Jin L."/>
            <person name="Gu W."/>
            <person name="Wang Z."/>
            <person name="Zhao L."/>
            <person name="Shi B."/>
            <person name="Wen H."/>
            <person name="Lin R."/>
            <person name="Jones M.K."/>
            <person name="Brejova B."/>
            <person name="Vinar T."/>
            <person name="Zhao G."/>
            <person name="McManus D.P."/>
            <person name="Chen Z."/>
            <person name="Zhou Y."/>
            <person name="Wang S."/>
        </authorList>
    </citation>
    <scope>NUCLEOTIDE SEQUENCE [LARGE SCALE GENOMIC DNA]</scope>
</reference>
<dbReference type="PANTHER" id="PTHR46957">
    <property type="entry name" value="CYTOKINE RECEPTOR"/>
    <property type="match status" value="1"/>
</dbReference>
<feature type="transmembrane region" description="Helical" evidence="2">
    <location>
        <begin position="455"/>
        <end position="478"/>
    </location>
</feature>
<dbReference type="PANTHER" id="PTHR46957:SF3">
    <property type="entry name" value="CYTOKINE RECEPTOR"/>
    <property type="match status" value="1"/>
</dbReference>
<dbReference type="GO" id="GO:0016020">
    <property type="term" value="C:membrane"/>
    <property type="evidence" value="ECO:0007669"/>
    <property type="project" value="UniProtKB-SubCell"/>
</dbReference>
<dbReference type="InterPro" id="IPR050713">
    <property type="entry name" value="RTP_Phos/Ushers"/>
</dbReference>
<dbReference type="EMBL" id="APAU02000123">
    <property type="protein sequence ID" value="EUB56247.1"/>
    <property type="molecule type" value="Genomic_DNA"/>
</dbReference>
<dbReference type="OMA" id="QYRRCYI"/>
<feature type="chain" id="PRO_5004882061" evidence="3">
    <location>
        <begin position="19"/>
        <end position="660"/>
    </location>
</feature>
<organism evidence="6 7">
    <name type="scientific">Echinococcus granulosus</name>
    <name type="common">Hydatid tapeworm</name>
    <dbReference type="NCBI Taxonomy" id="6210"/>
    <lineage>
        <taxon>Eukaryota</taxon>
        <taxon>Metazoa</taxon>
        <taxon>Spiralia</taxon>
        <taxon>Lophotrochozoa</taxon>
        <taxon>Platyhelminthes</taxon>
        <taxon>Cestoda</taxon>
        <taxon>Eucestoda</taxon>
        <taxon>Cyclophyllidea</taxon>
        <taxon>Taeniidae</taxon>
        <taxon>Echinococcus</taxon>
        <taxon>Echinococcus granulosus group</taxon>
    </lineage>
</organism>
<evidence type="ECO:0000256" key="1">
    <source>
        <dbReference type="ARBA" id="ARBA00022912"/>
    </source>
</evidence>
<keyword evidence="2" id="KW-0472">Membrane</keyword>
<dbReference type="InterPro" id="IPR036116">
    <property type="entry name" value="FN3_sf"/>
</dbReference>
<evidence type="ECO:0000256" key="2">
    <source>
        <dbReference type="SAM" id="Phobius"/>
    </source>
</evidence>